<accession>A0ABS2FJU4</accession>
<protein>
    <recommendedName>
        <fullName evidence="1">REase associating with pPIWI RE domain-containing protein</fullName>
    </recommendedName>
</protein>
<dbReference type="Pfam" id="PF18154">
    <property type="entry name" value="pPIWI_RE_REase"/>
    <property type="match status" value="1"/>
</dbReference>
<feature type="non-terminal residue" evidence="2">
    <location>
        <position position="333"/>
    </location>
</feature>
<gene>
    <name evidence="2" type="ORF">H6A19_15940</name>
</gene>
<evidence type="ECO:0000259" key="1">
    <source>
        <dbReference type="Pfam" id="PF18154"/>
    </source>
</evidence>
<keyword evidence="3" id="KW-1185">Reference proteome</keyword>
<dbReference type="InterPro" id="IPR040828">
    <property type="entry name" value="pPIWI_RE_REase"/>
</dbReference>
<name>A0ABS2FJU4_9CLOT</name>
<dbReference type="RefSeq" id="WP_204572721.1">
    <property type="nucleotide sequence ID" value="NZ_JACJLL010000170.1"/>
</dbReference>
<dbReference type="EMBL" id="JACJLL010000170">
    <property type="protein sequence ID" value="MBM6820808.1"/>
    <property type="molecule type" value="Genomic_DNA"/>
</dbReference>
<evidence type="ECO:0000313" key="2">
    <source>
        <dbReference type="EMBL" id="MBM6820808.1"/>
    </source>
</evidence>
<reference evidence="2 3" key="1">
    <citation type="journal article" date="2021" name="Sci. Rep.">
        <title>The distribution of antibiotic resistance genes in chicken gut microbiota commensals.</title>
        <authorList>
            <person name="Juricova H."/>
            <person name="Matiasovicova J."/>
            <person name="Kubasova T."/>
            <person name="Cejkova D."/>
            <person name="Rychlik I."/>
        </authorList>
    </citation>
    <scope>NUCLEOTIDE SEQUENCE [LARGE SCALE GENOMIC DNA]</scope>
    <source>
        <strain evidence="2 3">An435</strain>
    </source>
</reference>
<dbReference type="Proteomes" id="UP000767334">
    <property type="component" value="Unassembled WGS sequence"/>
</dbReference>
<sequence length="333" mass="39831">MINNGGVVENFNSLLRDINLFEEKEDLKKLYLDLQRARNQFICFNDCFQLTDFIRKLAIISPADFGIEKDSGYINRGIYSLSILDSEYNLRDEWRNYLFKNTGEKFLKKRFSKLINLCLEIEKNEGENLGSKCYIFFRMDTVIRNPITSIIKFKEELAVLLQDKFEVYKDKFIELFKEFYEKVKVKDKYKVCNNCGYWDDTSTKHVFCKENKFKEIELGSNDWIIKESVYKDYTSVGLIERDVFDRLKKEGFEVLLYPDIEREGDLKVIIYSKQIFIDCKSYSNTTDLVDEIKRDKYLDRVIVVPDIYYKEHKEYIEAELPKYLSRKFLNIDN</sequence>
<proteinExistence type="predicted"/>
<evidence type="ECO:0000313" key="3">
    <source>
        <dbReference type="Proteomes" id="UP000767334"/>
    </source>
</evidence>
<feature type="domain" description="REase associating with pPIWI RE" evidence="1">
    <location>
        <begin position="237"/>
        <end position="318"/>
    </location>
</feature>
<comment type="caution">
    <text evidence="2">The sequence shown here is derived from an EMBL/GenBank/DDBJ whole genome shotgun (WGS) entry which is preliminary data.</text>
</comment>
<organism evidence="2 3">
    <name type="scientific">Clostridium saudiense</name>
    <dbReference type="NCBI Taxonomy" id="1414720"/>
    <lineage>
        <taxon>Bacteria</taxon>
        <taxon>Bacillati</taxon>
        <taxon>Bacillota</taxon>
        <taxon>Clostridia</taxon>
        <taxon>Eubacteriales</taxon>
        <taxon>Clostridiaceae</taxon>
        <taxon>Clostridium</taxon>
    </lineage>
</organism>